<keyword evidence="4" id="KW-1185">Reference proteome</keyword>
<dbReference type="EMBL" id="BAAAMN010000014">
    <property type="protein sequence ID" value="GAA2031043.1"/>
    <property type="molecule type" value="Genomic_DNA"/>
</dbReference>
<organism evidence="3 4">
    <name type="scientific">Yaniella flava</name>
    <dbReference type="NCBI Taxonomy" id="287930"/>
    <lineage>
        <taxon>Bacteria</taxon>
        <taxon>Bacillati</taxon>
        <taxon>Actinomycetota</taxon>
        <taxon>Actinomycetes</taxon>
        <taxon>Micrococcales</taxon>
        <taxon>Micrococcaceae</taxon>
        <taxon>Yaniella</taxon>
    </lineage>
</organism>
<keyword evidence="2" id="KW-0812">Transmembrane</keyword>
<evidence type="ECO:0000256" key="1">
    <source>
        <dbReference type="SAM" id="MobiDB-lite"/>
    </source>
</evidence>
<evidence type="ECO:0000313" key="4">
    <source>
        <dbReference type="Proteomes" id="UP001501461"/>
    </source>
</evidence>
<protein>
    <submittedName>
        <fullName evidence="3">Uncharacterized protein</fullName>
    </submittedName>
</protein>
<feature type="transmembrane region" description="Helical" evidence="2">
    <location>
        <begin position="61"/>
        <end position="79"/>
    </location>
</feature>
<proteinExistence type="predicted"/>
<gene>
    <name evidence="3" type="ORF">GCM10009720_09150</name>
</gene>
<sequence length="139" mass="15800">MALDPAHLPDDAVPEEETPKQRRRPATEDAKEVQDEAELLNRQVNGNGIAGDEPTVKIVNLFRFHPFVSLFVHIANIRYARRKSQRSRVDQLVTESQRFYKFCIVSDFILTVILTLLLVAAVVLGIYKTLFSPITWPPA</sequence>
<evidence type="ECO:0000256" key="2">
    <source>
        <dbReference type="SAM" id="Phobius"/>
    </source>
</evidence>
<accession>A0ABN2U8J0</accession>
<evidence type="ECO:0000313" key="3">
    <source>
        <dbReference type="EMBL" id="GAA2031043.1"/>
    </source>
</evidence>
<keyword evidence="2" id="KW-0472">Membrane</keyword>
<feature type="region of interest" description="Disordered" evidence="1">
    <location>
        <begin position="1"/>
        <end position="34"/>
    </location>
</feature>
<name>A0ABN2U8J0_9MICC</name>
<feature type="compositionally biased region" description="Basic and acidic residues" evidence="1">
    <location>
        <begin position="17"/>
        <end position="34"/>
    </location>
</feature>
<dbReference type="Proteomes" id="UP001501461">
    <property type="component" value="Unassembled WGS sequence"/>
</dbReference>
<reference evidence="3 4" key="1">
    <citation type="journal article" date="2019" name="Int. J. Syst. Evol. Microbiol.">
        <title>The Global Catalogue of Microorganisms (GCM) 10K type strain sequencing project: providing services to taxonomists for standard genome sequencing and annotation.</title>
        <authorList>
            <consortium name="The Broad Institute Genomics Platform"/>
            <consortium name="The Broad Institute Genome Sequencing Center for Infectious Disease"/>
            <person name="Wu L."/>
            <person name="Ma J."/>
        </authorList>
    </citation>
    <scope>NUCLEOTIDE SEQUENCE [LARGE SCALE GENOMIC DNA]</scope>
    <source>
        <strain evidence="3 4">JCM 13595</strain>
    </source>
</reference>
<comment type="caution">
    <text evidence="3">The sequence shown here is derived from an EMBL/GenBank/DDBJ whole genome shotgun (WGS) entry which is preliminary data.</text>
</comment>
<feature type="transmembrane region" description="Helical" evidence="2">
    <location>
        <begin position="99"/>
        <end position="127"/>
    </location>
</feature>
<keyword evidence="2" id="KW-1133">Transmembrane helix</keyword>